<evidence type="ECO:0000313" key="1">
    <source>
        <dbReference type="EMBL" id="KAG8656683.1"/>
    </source>
</evidence>
<dbReference type="Proteomes" id="UP000091857">
    <property type="component" value="Chromosome 4"/>
</dbReference>
<accession>A0ACB7HVK2</accession>
<evidence type="ECO:0000313" key="2">
    <source>
        <dbReference type="Proteomes" id="UP000091857"/>
    </source>
</evidence>
<protein>
    <submittedName>
        <fullName evidence="1">Uncharacterized protein</fullName>
    </submittedName>
</protein>
<reference evidence="2" key="1">
    <citation type="journal article" date="2016" name="Nat. Biotechnol.">
        <title>Sequencing wild and cultivated cassava and related species reveals extensive interspecific hybridization and genetic diversity.</title>
        <authorList>
            <person name="Bredeson J.V."/>
            <person name="Lyons J.B."/>
            <person name="Prochnik S.E."/>
            <person name="Wu G.A."/>
            <person name="Ha C.M."/>
            <person name="Edsinger-Gonzales E."/>
            <person name="Grimwood J."/>
            <person name="Schmutz J."/>
            <person name="Rabbi I.Y."/>
            <person name="Egesi C."/>
            <person name="Nauluvula P."/>
            <person name="Lebot V."/>
            <person name="Ndunguru J."/>
            <person name="Mkamilo G."/>
            <person name="Bart R.S."/>
            <person name="Setter T.L."/>
            <person name="Gleadow R.M."/>
            <person name="Kulakow P."/>
            <person name="Ferguson M.E."/>
            <person name="Rounsley S."/>
            <person name="Rokhsar D.S."/>
        </authorList>
    </citation>
    <scope>NUCLEOTIDE SEQUENCE [LARGE SCALE GENOMIC DNA]</scope>
    <source>
        <strain evidence="2">cv. AM560-2</strain>
    </source>
</reference>
<comment type="caution">
    <text evidence="1">The sequence shown here is derived from an EMBL/GenBank/DDBJ whole genome shotgun (WGS) entry which is preliminary data.</text>
</comment>
<proteinExistence type="predicted"/>
<gene>
    <name evidence="1" type="ORF">MANES_04G161800v8</name>
</gene>
<organism evidence="1 2">
    <name type="scientific">Manihot esculenta</name>
    <name type="common">Cassava</name>
    <name type="synonym">Jatropha manihot</name>
    <dbReference type="NCBI Taxonomy" id="3983"/>
    <lineage>
        <taxon>Eukaryota</taxon>
        <taxon>Viridiplantae</taxon>
        <taxon>Streptophyta</taxon>
        <taxon>Embryophyta</taxon>
        <taxon>Tracheophyta</taxon>
        <taxon>Spermatophyta</taxon>
        <taxon>Magnoliopsida</taxon>
        <taxon>eudicotyledons</taxon>
        <taxon>Gunneridae</taxon>
        <taxon>Pentapetalae</taxon>
        <taxon>rosids</taxon>
        <taxon>fabids</taxon>
        <taxon>Malpighiales</taxon>
        <taxon>Euphorbiaceae</taxon>
        <taxon>Crotonoideae</taxon>
        <taxon>Manihoteae</taxon>
        <taxon>Manihot</taxon>
    </lineage>
</organism>
<keyword evidence="2" id="KW-1185">Reference proteome</keyword>
<dbReference type="EMBL" id="CM004390">
    <property type="protein sequence ID" value="KAG8656683.1"/>
    <property type="molecule type" value="Genomic_DNA"/>
</dbReference>
<sequence>MTKQEARFQGAKSKFSRPIFPLFAPTYSSSSSSLTSPHPPPLYRLSNYTQHKTQMARKRVEAEPATATSMVRGKDGSAFARCEECKKDVPVALISMHCCSLEARIKMNLEAQVVEKPAEVKKKPAERKKATSREPKAKKAKKEKSNNPNKPKRPPTAFFIFMDEFRKAFKEANPDNRDVKKVSKEAGEKWKSMTDEEKKPYVDKAAELKAEYDKALESNNVENDDQDEGGSEKEGAEQEVQEVSDED</sequence>
<name>A0ACB7HVK2_MANES</name>